<evidence type="ECO:0000256" key="2">
    <source>
        <dbReference type="ARBA" id="ARBA00022723"/>
    </source>
</evidence>
<evidence type="ECO:0000259" key="15">
    <source>
        <dbReference type="PROSITE" id="PS51050"/>
    </source>
</evidence>
<dbReference type="InterPro" id="IPR000953">
    <property type="entry name" value="Chromo/chromo_shadow_dom"/>
</dbReference>
<dbReference type="Gene3D" id="2.40.50.40">
    <property type="match status" value="1"/>
</dbReference>
<dbReference type="SMART" id="SM00298">
    <property type="entry name" value="CHROMO"/>
    <property type="match status" value="2"/>
</dbReference>
<dbReference type="InterPro" id="IPR014001">
    <property type="entry name" value="Helicase_ATP-bd"/>
</dbReference>
<feature type="DNA-binding region" description="HMG box" evidence="10">
    <location>
        <begin position="2485"/>
        <end position="2542"/>
    </location>
</feature>
<feature type="region of interest" description="Disordered" evidence="11">
    <location>
        <begin position="1858"/>
        <end position="1882"/>
    </location>
</feature>
<dbReference type="InterPro" id="IPR001650">
    <property type="entry name" value="Helicase_C-like"/>
</dbReference>
<feature type="region of interest" description="Disordered" evidence="11">
    <location>
        <begin position="76"/>
        <end position="124"/>
    </location>
</feature>
<dbReference type="Gene3D" id="3.30.40.100">
    <property type="match status" value="1"/>
</dbReference>
<evidence type="ECO:0000259" key="14">
    <source>
        <dbReference type="PROSITE" id="PS50982"/>
    </source>
</evidence>
<evidence type="ECO:0000256" key="11">
    <source>
        <dbReference type="SAM" id="MobiDB-lite"/>
    </source>
</evidence>
<dbReference type="GO" id="GO:0016787">
    <property type="term" value="F:hydrolase activity"/>
    <property type="evidence" value="ECO:0007669"/>
    <property type="project" value="UniProtKB-KW"/>
</dbReference>
<dbReference type="InterPro" id="IPR016177">
    <property type="entry name" value="DNA-bd_dom_sf"/>
</dbReference>
<evidence type="ECO:0000256" key="10">
    <source>
        <dbReference type="PROSITE-ProRule" id="PRU00267"/>
    </source>
</evidence>
<evidence type="ECO:0000259" key="12">
    <source>
        <dbReference type="PROSITE" id="PS50013"/>
    </source>
</evidence>
<feature type="compositionally biased region" description="Basic and acidic residues" evidence="11">
    <location>
        <begin position="146"/>
        <end position="157"/>
    </location>
</feature>
<dbReference type="InterPro" id="IPR011124">
    <property type="entry name" value="Znf_CW"/>
</dbReference>
<feature type="compositionally biased region" description="Low complexity" evidence="11">
    <location>
        <begin position="2397"/>
        <end position="2406"/>
    </location>
</feature>
<dbReference type="InterPro" id="IPR002857">
    <property type="entry name" value="Znf_CXXC"/>
</dbReference>
<dbReference type="InterPro" id="IPR049730">
    <property type="entry name" value="SNF2/RAD54-like_C"/>
</dbReference>
<feature type="compositionally biased region" description="Acidic residues" evidence="11">
    <location>
        <begin position="2628"/>
        <end position="2639"/>
    </location>
</feature>
<keyword evidence="3" id="KW-0677">Repeat</keyword>
<keyword evidence="5" id="KW-0863">Zinc-finger</keyword>
<keyword evidence="2" id="KW-0479">Metal-binding</keyword>
<dbReference type="SMART" id="SM00490">
    <property type="entry name" value="HELICc"/>
    <property type="match status" value="1"/>
</dbReference>
<dbReference type="Pfam" id="PF00505">
    <property type="entry name" value="HMG_box"/>
    <property type="match status" value="1"/>
</dbReference>
<keyword evidence="6" id="KW-0378">Hydrolase</keyword>
<feature type="region of interest" description="Disordered" evidence="11">
    <location>
        <begin position="380"/>
        <end position="401"/>
    </location>
</feature>
<evidence type="ECO:0000256" key="5">
    <source>
        <dbReference type="ARBA" id="ARBA00022771"/>
    </source>
</evidence>
<evidence type="ECO:0000259" key="16">
    <source>
        <dbReference type="PROSITE" id="PS51058"/>
    </source>
</evidence>
<proteinExistence type="predicted"/>
<dbReference type="EMBL" id="JBGBPQ010000001">
    <property type="protein sequence ID" value="KAL1529263.1"/>
    <property type="molecule type" value="Genomic_DNA"/>
</dbReference>
<feature type="compositionally biased region" description="Basic and acidic residues" evidence="11">
    <location>
        <begin position="461"/>
        <end position="470"/>
    </location>
</feature>
<feature type="region of interest" description="Disordered" evidence="11">
    <location>
        <begin position="746"/>
        <end position="766"/>
    </location>
</feature>
<organism evidence="19 20">
    <name type="scientific">Prymnesium parvum</name>
    <name type="common">Toxic golden alga</name>
    <dbReference type="NCBI Taxonomy" id="97485"/>
    <lineage>
        <taxon>Eukaryota</taxon>
        <taxon>Haptista</taxon>
        <taxon>Haptophyta</taxon>
        <taxon>Prymnesiophyceae</taxon>
        <taxon>Prymnesiales</taxon>
        <taxon>Prymnesiaceae</taxon>
        <taxon>Prymnesium</taxon>
    </lineage>
</organism>
<dbReference type="Proteomes" id="UP001515480">
    <property type="component" value="Unassembled WGS sequence"/>
</dbReference>
<feature type="domain" description="HMG box" evidence="13">
    <location>
        <begin position="2485"/>
        <end position="2542"/>
    </location>
</feature>
<dbReference type="SUPFAM" id="SSF47095">
    <property type="entry name" value="HMG-box"/>
    <property type="match status" value="1"/>
</dbReference>
<dbReference type="GO" id="GO:0003677">
    <property type="term" value="F:DNA binding"/>
    <property type="evidence" value="ECO:0007669"/>
    <property type="project" value="UniProtKB-UniRule"/>
</dbReference>
<evidence type="ECO:0000256" key="1">
    <source>
        <dbReference type="ARBA" id="ARBA00004123"/>
    </source>
</evidence>
<sequence>MPPFPRPHPSPRGAPPLSCPSGHALALVPAEEGGDLAPDLLCDGGCGGSLRAAAHWSCAPCDFDCCEACAPHATTRVATKRRRPERATPAKRRSSTPRSHASREQSSRGELAASRAHLRPSREIAANDAVQGRLLEAADGPSPPKPAERAPSEHAEEAGADATTGGVESEGRSCEVLPRVENEVRSGEVLRLEADAAASLGARADGPPASWRWPASPRAPLELHALRGAIGQRARVWYTDSLSSMRPAAHRGTVCDLREDGVYIHLDLPLRCGKMVREGVWVDGTDDWTLDGPPPSSVEMDGVATGADDSGPLRQVIRRARAEEAGMIDQIFLARGTGSDQELFVKWKGEAHLHSSWVPRSVLEAEPNNRRRVQRFFTAGRPPLPAAGASEGEPPAEAAAEDQPFNPEFVRVERVVAAAPSDDGGSVQYLVKWASLPYAACTWETSVDLLHARQQIERWQQQRERAAQRERARRRPAPRGNSFVKLQASPSHEGGAVLRSYQLEGVKWLLKAWHARRSVILADEMGLGKTAQSIAVLDWLARERELGGPYLVVAPVSTLQHWRREVERWSELDAVVYHGDRASREVIRKYEFHHAAEPLREARRAPLRGGEEEGRGEATRWMRRCGACAACLRPPCDACAPCAAAADERRAVCERRTCLSPVDLQAVFQHEAAQAAQLRLPFEQPGDEVQLAVERATPAQSSELPLASALPLEEDVHPPLQAYVAAEFPSDLAGVPPVAAAALPAALGSPTRREKRGGREKLGKARARGKGRVAAAGVFKGEVLITSFEVLREDLPLLRQIGWRYMVVDEAHRLKNADSALAQDLRTLQVDHTHLLTGTPLQNNTTELWALLNFVDPARFASLEDFLSAYGNAKDATRVDALRDAMQPYVLRRRKHDVETSLAPLSETIIWVELTRYQKMCYRALLEGKRELLVGGVFKGPAPAITNLQMELRKCCNHPYLIKQVEAADAAEAQRLGYVEALLRASGKLVLLDKLLPKLKAEGHRVLIFSQMVKTLDILAAYLEERSYTYERLQGNVRADARQAAMDRFCSEGSEIFVFLLSTRAGGVGINLTAADTCIIFDSDWNPQNDVQAMARSHRIGQLKDVKVFRLVTRNTYEQELVCVANQKLGLEKALSSSGRRRENGPPSESAEVERLLKRGAHDILLSDDDSAFTQFSQSDIEQILSAGTTVAHDQPADSSSTIFSKAAFTAEEDDTVIDDVDFWAKVLPAAKPAQSTQPSKRQSKQTKRWGLVQDIDDEFSESEDEAPEADDSWQQQVLSEAVRREDMKATRRRLPPEERQAINDGKEVAKVVASLIAQACDGRRGGVRVLWSDPSRVALQIEAQLPEEEVDTKLWKGAAACGWKIFGIPGRAFNYVSPDLQMVQRRNQAMMLRPLPDGGADETSVGDGLPDGLDLLAVSSRQQQRRVRCGSCAGCMRTTLYCGSCHSCRDKPQFGGKGLLPAGRSSCVLRQCEEVVLQEVASLLARVVRTLEQGEIKRQREMVYSATLRNIHRLSEPFRWSCLPRSLIISRHTLTQAKQAAVDEREVAAVVGSLVRSVERAALAEEQRQVVANADLWLPREQPKPDAIGVPRPASRAACPVERQATPRDEMESREQARQAAVPMPAQRSENTSPHREETAHAPNEPVGQRASLFTDGWGECDHANVDARLWAAAAASGWRVARNKARLKYRAPWGQTFTSRDACLAARPPAGFEGCGAPSSLVQSRGNSKHTDSVQPSTAKKASSKKGIARARSDEEARASARHALIAALAALSNRQYGHQAKEPRLVQDVVKKGTEIEEYHWSSAPSLHEYETVMRLALQEIEARLIDTPSFAEKEEHARAGVCRPVVMHGVQELDDDDEEEVEPLGESQLGRKEQAVPPPAAAPIPQMHFIEELAARDAFSLYSLSVSQRTGIAVYLESERRGRMNRPQLISLLAEVSGIDVEVIRKAADAASHIDLGAKADFVHLEVVSSMQHMIQRLERQSRPPRANDSNTQIPVEVKHVMRDMITHLEREERGTVIRQRMRFSRKMKENQLWARALRQLQCERDEVPSLLQLSLVKCARALVDVSRAPLQLQRYVFGLRDWHKLESEKERANQRQLERARQQQKETARQQSENEAQFRALIGQMSDEQIEIRRCLHFMIAQLEDNQQREQRRKLALIAKEERKKRKEDNLWARALKQLQSERDGVPSLVALSIVKCARSLVDVSGAPLHLRRYVHGVCEWHQKEEKRIAAQQRTLEQRRLEQARFARMTPEQREAHYVEMAVHQVLNSLIGKVEAEEQKAAHLAARAAAQALARSEAIKARAERNLSLMDEDITAEHLPKLEEYVVSCGGDASMVAGWYMKKDVRADGCSAGTTDLYFFDPLGKKFRSRAEIARHLQLEGAPAKKRKARHALAAADAQSDANEKAHLGARPTRRKAGHSHVAPEEECGDETQSAGDATMSGGEADAHEMDSASAGSNSASCRHADAEMRELKALAASGSKKGRNAFHFYSAARRSEVTAANPTLSYFNIRSLLAEKFRALSAEARKPYEDLAANDKYPRVRLKLKLSNRTLVKVGGLASSNISADEVVLPPVTWMSCDECAKWRRLGRQHGSHLPEHWTCADNPDPNYRSCDVPQELPDEEIDRELGLDDDFPAADSVDEHPEKAMPDVSQTPLYTSRFSRVTNKPTRFLDKDD</sequence>
<dbReference type="PROSITE" id="PS50118">
    <property type="entry name" value="HMG_BOX_2"/>
    <property type="match status" value="1"/>
</dbReference>
<feature type="domain" description="Chromo" evidence="12">
    <location>
        <begin position="410"/>
        <end position="471"/>
    </location>
</feature>
<feature type="domain" description="CXXC-type" evidence="16">
    <location>
        <begin position="616"/>
        <end position="659"/>
    </location>
</feature>
<feature type="region of interest" description="Disordered" evidence="11">
    <location>
        <begin position="2098"/>
        <end position="2117"/>
    </location>
</feature>
<comment type="caution">
    <text evidence="19">The sequence shown here is derived from an EMBL/GenBank/DDBJ whole genome shotgun (WGS) entry which is preliminary data.</text>
</comment>
<feature type="domain" description="Helicase ATP-binding" evidence="17">
    <location>
        <begin position="510"/>
        <end position="858"/>
    </location>
</feature>
<reference evidence="19 20" key="1">
    <citation type="journal article" date="2024" name="Science">
        <title>Giant polyketide synthase enzymes in the biosynthesis of giant marine polyether toxins.</title>
        <authorList>
            <person name="Fallon T.R."/>
            <person name="Shende V.V."/>
            <person name="Wierzbicki I.H."/>
            <person name="Pendleton A.L."/>
            <person name="Watervoot N.F."/>
            <person name="Auber R.P."/>
            <person name="Gonzalez D.J."/>
            <person name="Wisecaver J.H."/>
            <person name="Moore B.S."/>
        </authorList>
    </citation>
    <scope>NUCLEOTIDE SEQUENCE [LARGE SCALE GENOMIC DNA]</scope>
    <source>
        <strain evidence="19 20">12B1</strain>
    </source>
</reference>
<dbReference type="Pfam" id="PF01429">
    <property type="entry name" value="MBD"/>
    <property type="match status" value="1"/>
</dbReference>
<dbReference type="Gene3D" id="3.40.50.10810">
    <property type="entry name" value="Tandem AAA-ATPase domain"/>
    <property type="match status" value="2"/>
</dbReference>
<feature type="region of interest" description="Disordered" evidence="11">
    <location>
        <begin position="461"/>
        <end position="487"/>
    </location>
</feature>
<evidence type="ECO:0000256" key="4">
    <source>
        <dbReference type="ARBA" id="ARBA00022741"/>
    </source>
</evidence>
<feature type="region of interest" description="Disordered" evidence="11">
    <location>
        <begin position="136"/>
        <end position="174"/>
    </location>
</feature>
<dbReference type="PROSITE" id="PS51050">
    <property type="entry name" value="ZF_CW"/>
    <property type="match status" value="1"/>
</dbReference>
<dbReference type="InterPro" id="IPR009071">
    <property type="entry name" value="HMG_box_dom"/>
</dbReference>
<dbReference type="InterPro" id="IPR023780">
    <property type="entry name" value="Chromo_domain"/>
</dbReference>
<evidence type="ECO:0000313" key="19">
    <source>
        <dbReference type="EMBL" id="KAL1529263.1"/>
    </source>
</evidence>
<keyword evidence="20" id="KW-1185">Reference proteome</keyword>
<dbReference type="SMART" id="SM00398">
    <property type="entry name" value="HMG"/>
    <property type="match status" value="1"/>
</dbReference>
<dbReference type="Pfam" id="PF00176">
    <property type="entry name" value="SNF2-rel_dom"/>
    <property type="match status" value="2"/>
</dbReference>
<evidence type="ECO:0000313" key="20">
    <source>
        <dbReference type="Proteomes" id="UP001515480"/>
    </source>
</evidence>
<dbReference type="Gene3D" id="3.30.890.10">
    <property type="entry name" value="Methyl-cpg-binding Protein 2, Chain A"/>
    <property type="match status" value="1"/>
</dbReference>
<dbReference type="PROSITE" id="PS50013">
    <property type="entry name" value="CHROMO_2"/>
    <property type="match status" value="2"/>
</dbReference>
<evidence type="ECO:0000256" key="9">
    <source>
        <dbReference type="ARBA" id="ARBA00023242"/>
    </source>
</evidence>
<dbReference type="InterPro" id="IPR027417">
    <property type="entry name" value="P-loop_NTPase"/>
</dbReference>
<dbReference type="GO" id="GO:0008270">
    <property type="term" value="F:zinc ion binding"/>
    <property type="evidence" value="ECO:0007669"/>
    <property type="project" value="UniProtKB-KW"/>
</dbReference>
<dbReference type="Pfam" id="PF02008">
    <property type="entry name" value="zf-CXXC"/>
    <property type="match status" value="1"/>
</dbReference>
<protein>
    <submittedName>
        <fullName evidence="19">Uncharacterized protein</fullName>
    </submittedName>
</protein>
<feature type="domain" description="Helicase C-terminal" evidence="18">
    <location>
        <begin position="991"/>
        <end position="1154"/>
    </location>
</feature>
<evidence type="ECO:0000259" key="17">
    <source>
        <dbReference type="PROSITE" id="PS51192"/>
    </source>
</evidence>
<dbReference type="InterPro" id="IPR016197">
    <property type="entry name" value="Chromo-like_dom_sf"/>
</dbReference>
<dbReference type="PANTHER" id="PTHR45623">
    <property type="entry name" value="CHROMODOMAIN-HELICASE-DNA-BINDING PROTEIN 3-RELATED-RELATED"/>
    <property type="match status" value="1"/>
</dbReference>
<dbReference type="CDD" id="cd18793">
    <property type="entry name" value="SF2_C_SNF"/>
    <property type="match status" value="1"/>
</dbReference>
<keyword evidence="9 10" id="KW-0539">Nucleus</keyword>
<dbReference type="SUPFAM" id="SSF54171">
    <property type="entry name" value="DNA-binding domain"/>
    <property type="match status" value="1"/>
</dbReference>
<dbReference type="SUPFAM" id="SSF54160">
    <property type="entry name" value="Chromo domain-like"/>
    <property type="match status" value="2"/>
</dbReference>
<dbReference type="Gene3D" id="1.10.30.10">
    <property type="entry name" value="High mobility group box domain"/>
    <property type="match status" value="1"/>
</dbReference>
<evidence type="ECO:0000256" key="7">
    <source>
        <dbReference type="ARBA" id="ARBA00022833"/>
    </source>
</evidence>
<evidence type="ECO:0000259" key="13">
    <source>
        <dbReference type="PROSITE" id="PS50118"/>
    </source>
</evidence>
<feature type="region of interest" description="Disordered" evidence="11">
    <location>
        <begin position="2384"/>
        <end position="2467"/>
    </location>
</feature>
<dbReference type="GO" id="GO:0005524">
    <property type="term" value="F:ATP binding"/>
    <property type="evidence" value="ECO:0007669"/>
    <property type="project" value="UniProtKB-KW"/>
</dbReference>
<evidence type="ECO:0000259" key="18">
    <source>
        <dbReference type="PROSITE" id="PS51194"/>
    </source>
</evidence>
<dbReference type="PROSITE" id="PS51058">
    <property type="entry name" value="ZF_CXXC"/>
    <property type="match status" value="2"/>
</dbReference>
<dbReference type="SMART" id="SM00487">
    <property type="entry name" value="DEXDc"/>
    <property type="match status" value="1"/>
</dbReference>
<comment type="subcellular location">
    <subcellularLocation>
        <location evidence="1">Nucleus</location>
    </subcellularLocation>
</comment>
<dbReference type="CDD" id="cd18659">
    <property type="entry name" value="CD2_tandem"/>
    <property type="match status" value="1"/>
</dbReference>
<dbReference type="Gene3D" id="3.40.50.300">
    <property type="entry name" value="P-loop containing nucleotide triphosphate hydrolases"/>
    <property type="match status" value="1"/>
</dbReference>
<dbReference type="GO" id="GO:0005634">
    <property type="term" value="C:nucleus"/>
    <property type="evidence" value="ECO:0007669"/>
    <property type="project" value="UniProtKB-SubCell"/>
</dbReference>
<dbReference type="InterPro" id="IPR001739">
    <property type="entry name" value="Methyl_CpG_DNA-bd"/>
</dbReference>
<evidence type="ECO:0000256" key="8">
    <source>
        <dbReference type="ARBA" id="ARBA00022840"/>
    </source>
</evidence>
<feature type="region of interest" description="Disordered" evidence="11">
    <location>
        <begin position="1582"/>
        <end position="1654"/>
    </location>
</feature>
<evidence type="ECO:0000256" key="6">
    <source>
        <dbReference type="ARBA" id="ARBA00022801"/>
    </source>
</evidence>
<feature type="compositionally biased region" description="Basic and acidic residues" evidence="11">
    <location>
        <begin position="1606"/>
        <end position="1618"/>
    </location>
</feature>
<feature type="domain" description="CW-type" evidence="15">
    <location>
        <begin position="2574"/>
        <end position="2625"/>
    </location>
</feature>
<dbReference type="Pfam" id="PF07496">
    <property type="entry name" value="zf-CW"/>
    <property type="match status" value="1"/>
</dbReference>
<feature type="domain" description="CXXC-type" evidence="16">
    <location>
        <begin position="1423"/>
        <end position="1474"/>
    </location>
</feature>
<name>A0AB34K3Z2_PRYPA</name>
<evidence type="ECO:0000256" key="3">
    <source>
        <dbReference type="ARBA" id="ARBA00022737"/>
    </source>
</evidence>
<dbReference type="PROSITE" id="PS50982">
    <property type="entry name" value="MBD"/>
    <property type="match status" value="1"/>
</dbReference>
<feature type="domain" description="Chromo" evidence="12">
    <location>
        <begin position="326"/>
        <end position="377"/>
    </location>
</feature>
<dbReference type="InterPro" id="IPR036910">
    <property type="entry name" value="HMG_box_dom_sf"/>
</dbReference>
<feature type="region of interest" description="Disordered" evidence="11">
    <location>
        <begin position="1717"/>
        <end position="1757"/>
    </location>
</feature>
<dbReference type="PROSITE" id="PS51194">
    <property type="entry name" value="HELICASE_CTER"/>
    <property type="match status" value="1"/>
</dbReference>
<keyword evidence="8" id="KW-0067">ATP-binding</keyword>
<feature type="domain" description="MBD" evidence="14">
    <location>
        <begin position="2330"/>
        <end position="2408"/>
    </location>
</feature>
<dbReference type="InterPro" id="IPR038718">
    <property type="entry name" value="SNF2-like_sf"/>
</dbReference>
<keyword evidence="7" id="KW-0862">Zinc</keyword>
<dbReference type="SUPFAM" id="SSF52540">
    <property type="entry name" value="P-loop containing nucleoside triphosphate hydrolases"/>
    <property type="match status" value="2"/>
</dbReference>
<feature type="region of interest" description="Disordered" evidence="11">
    <location>
        <begin position="2628"/>
        <end position="2659"/>
    </location>
</feature>
<dbReference type="Pfam" id="PF00385">
    <property type="entry name" value="Chromo"/>
    <property type="match status" value="1"/>
</dbReference>
<feature type="compositionally biased region" description="Acidic residues" evidence="11">
    <location>
        <begin position="1858"/>
        <end position="1867"/>
    </location>
</feature>
<gene>
    <name evidence="19" type="ORF">AB1Y20_000217</name>
</gene>
<dbReference type="InterPro" id="IPR000330">
    <property type="entry name" value="SNF2_N"/>
</dbReference>
<feature type="compositionally biased region" description="Low complexity" evidence="11">
    <location>
        <begin position="386"/>
        <end position="398"/>
    </location>
</feature>
<dbReference type="Pfam" id="PF00271">
    <property type="entry name" value="Helicase_C"/>
    <property type="match status" value="1"/>
</dbReference>
<dbReference type="PROSITE" id="PS51192">
    <property type="entry name" value="HELICASE_ATP_BIND_1"/>
    <property type="match status" value="1"/>
</dbReference>
<keyword evidence="10" id="KW-0238">DNA-binding</keyword>
<feature type="compositionally biased region" description="Basic and acidic residues" evidence="11">
    <location>
        <begin position="2098"/>
        <end position="2113"/>
    </location>
</feature>
<accession>A0AB34K3Z2</accession>
<keyword evidence="4" id="KW-0547">Nucleotide-binding</keyword>
<feature type="compositionally biased region" description="Basic residues" evidence="11">
    <location>
        <begin position="78"/>
        <end position="95"/>
    </location>
</feature>